<gene>
    <name evidence="12 14" type="primary">ubiA</name>
    <name evidence="14" type="ORF">GCM10009409_36280</name>
</gene>
<comment type="similarity">
    <text evidence="3 12">Belongs to the UbiA prenyltransferase family.</text>
</comment>
<feature type="transmembrane region" description="Helical" evidence="12">
    <location>
        <begin position="242"/>
        <end position="258"/>
    </location>
</feature>
<dbReference type="HAMAP" id="MF_01635">
    <property type="entry name" value="UbiA"/>
    <property type="match status" value="1"/>
</dbReference>
<keyword evidence="10 12" id="KW-1133">Transmembrane helix</keyword>
<dbReference type="NCBIfam" id="TIGR01474">
    <property type="entry name" value="ubiA_proteo"/>
    <property type="match status" value="1"/>
</dbReference>
<proteinExistence type="inferred from homology"/>
<comment type="catalytic activity">
    <reaction evidence="12">
        <text>all-trans-octaprenyl diphosphate + 4-hydroxybenzoate = 4-hydroxy-3-(all-trans-octaprenyl)benzoate + diphosphate</text>
        <dbReference type="Rhea" id="RHEA:27782"/>
        <dbReference type="ChEBI" id="CHEBI:1617"/>
        <dbReference type="ChEBI" id="CHEBI:17879"/>
        <dbReference type="ChEBI" id="CHEBI:33019"/>
        <dbReference type="ChEBI" id="CHEBI:57711"/>
        <dbReference type="EC" id="2.5.1.39"/>
    </reaction>
</comment>
<dbReference type="EC" id="2.5.1.39" evidence="12 13"/>
<evidence type="ECO:0000256" key="8">
    <source>
        <dbReference type="ARBA" id="ARBA00022692"/>
    </source>
</evidence>
<comment type="caution">
    <text evidence="14">The sequence shown here is derived from an EMBL/GenBank/DDBJ whole genome shotgun (WGS) entry which is preliminary data.</text>
</comment>
<dbReference type="InterPro" id="IPR039653">
    <property type="entry name" value="Prenyltransferase"/>
</dbReference>
<keyword evidence="5 12" id="KW-0997">Cell inner membrane</keyword>
<evidence type="ECO:0000313" key="15">
    <source>
        <dbReference type="Proteomes" id="UP000654367"/>
    </source>
</evidence>
<dbReference type="InterPro" id="IPR006370">
    <property type="entry name" value="HB_polyprenyltransferase-like"/>
</dbReference>
<dbReference type="InterPro" id="IPR000537">
    <property type="entry name" value="UbiA_prenyltransferase"/>
</dbReference>
<evidence type="ECO:0000256" key="12">
    <source>
        <dbReference type="HAMAP-Rule" id="MF_01635"/>
    </source>
</evidence>
<keyword evidence="4 12" id="KW-1003">Cell membrane</keyword>
<keyword evidence="9 12" id="KW-0460">Magnesium</keyword>
<dbReference type="EMBL" id="BMQV01000057">
    <property type="protein sequence ID" value="GGP68004.1"/>
    <property type="molecule type" value="Genomic_DNA"/>
</dbReference>
<dbReference type="PANTHER" id="PTHR11048">
    <property type="entry name" value="PRENYLTRANSFERASES"/>
    <property type="match status" value="1"/>
</dbReference>
<feature type="transmembrane region" description="Helical" evidence="12">
    <location>
        <begin position="55"/>
        <end position="76"/>
    </location>
</feature>
<keyword evidence="7 12" id="KW-0831">Ubiquinone biosynthesis</keyword>
<dbReference type="Gene3D" id="1.10.357.140">
    <property type="entry name" value="UbiA prenyltransferase"/>
    <property type="match status" value="1"/>
</dbReference>
<evidence type="ECO:0000256" key="9">
    <source>
        <dbReference type="ARBA" id="ARBA00022842"/>
    </source>
</evidence>
<dbReference type="CDD" id="cd13959">
    <property type="entry name" value="PT_UbiA_COQ2"/>
    <property type="match status" value="1"/>
</dbReference>
<keyword evidence="15" id="KW-1185">Reference proteome</keyword>
<evidence type="ECO:0000256" key="4">
    <source>
        <dbReference type="ARBA" id="ARBA00022475"/>
    </source>
</evidence>
<evidence type="ECO:0000256" key="13">
    <source>
        <dbReference type="NCBIfam" id="TIGR01474"/>
    </source>
</evidence>
<feature type="transmembrane region" description="Helical" evidence="12">
    <location>
        <begin position="216"/>
        <end position="236"/>
    </location>
</feature>
<evidence type="ECO:0000256" key="6">
    <source>
        <dbReference type="ARBA" id="ARBA00022679"/>
    </source>
</evidence>
<evidence type="ECO:0000256" key="10">
    <source>
        <dbReference type="ARBA" id="ARBA00022989"/>
    </source>
</evidence>
<feature type="transmembrane region" description="Helical" evidence="12">
    <location>
        <begin position="97"/>
        <end position="117"/>
    </location>
</feature>
<evidence type="ECO:0000256" key="5">
    <source>
        <dbReference type="ARBA" id="ARBA00022519"/>
    </source>
</evidence>
<keyword evidence="6 12" id="KW-0808">Transferase</keyword>
<keyword evidence="11 12" id="KW-0472">Membrane</keyword>
<dbReference type="PANTHER" id="PTHR11048:SF28">
    <property type="entry name" value="4-HYDROXYBENZOATE POLYPRENYLTRANSFERASE, MITOCHONDRIAL"/>
    <property type="match status" value="1"/>
</dbReference>
<reference evidence="15" key="1">
    <citation type="journal article" date="2019" name="Int. J. Syst. Evol. Microbiol.">
        <title>The Global Catalogue of Microorganisms (GCM) 10K type strain sequencing project: providing services to taxonomists for standard genome sequencing and annotation.</title>
        <authorList>
            <consortium name="The Broad Institute Genomics Platform"/>
            <consortium name="The Broad Institute Genome Sequencing Center for Infectious Disease"/>
            <person name="Wu L."/>
            <person name="Ma J."/>
        </authorList>
    </citation>
    <scope>NUCLEOTIDE SEQUENCE [LARGE SCALE GENOMIC DNA]</scope>
    <source>
        <strain evidence="15">JCM 32304</strain>
    </source>
</reference>
<feature type="transmembrane region" description="Helical" evidence="12">
    <location>
        <begin position="123"/>
        <end position="141"/>
    </location>
</feature>
<comment type="subcellular location">
    <subcellularLocation>
        <location evidence="12">Cell inner membrane</location>
        <topology evidence="12">Multi-pass membrane protein</topology>
    </subcellularLocation>
    <subcellularLocation>
        <location evidence="2">Membrane</location>
        <topology evidence="2">Multi-pass membrane protein</topology>
    </subcellularLocation>
</comment>
<dbReference type="InterPro" id="IPR030470">
    <property type="entry name" value="UbiA_prenylTrfase_CS"/>
</dbReference>
<comment type="cofactor">
    <cofactor evidence="1 12">
        <name>Mg(2+)</name>
        <dbReference type="ChEBI" id="CHEBI:18420"/>
    </cofactor>
</comment>
<keyword evidence="8 12" id="KW-0812">Transmembrane</keyword>
<sequence>MQYHGETTSMSLSDKLRAYARLMRIDRPIGTLLLFWPCLMALVLAAQGMPDTRVLIIFIIGVVIMRANGCIINDYADRNLDAHVERTNMRPLVSGEVSTKEALSLFVVLGLAAFSLVLWLNMLVVQLSVVGIILTIMYPFMKRVTNMPQMFLGIVWSWSIPMAYAAQLGEVPVEAWWLFMANWCWTVAYDTMYAMVDRDDDLKVGIKSTAILFGRFDRQIIGLFQLAALGCFVMAGLMAERGVIYALGIVSFIGFAVYQQRLIYRRERAPCFKAFLNNNWAGMVLFSALSLDYLV</sequence>
<dbReference type="PROSITE" id="PS00943">
    <property type="entry name" value="UBIA"/>
    <property type="match status" value="1"/>
</dbReference>
<evidence type="ECO:0000256" key="7">
    <source>
        <dbReference type="ARBA" id="ARBA00022688"/>
    </source>
</evidence>
<name>A0ABQ2QA77_9GAMM</name>
<evidence type="ECO:0000256" key="2">
    <source>
        <dbReference type="ARBA" id="ARBA00004141"/>
    </source>
</evidence>
<evidence type="ECO:0000256" key="1">
    <source>
        <dbReference type="ARBA" id="ARBA00001946"/>
    </source>
</evidence>
<evidence type="ECO:0000256" key="3">
    <source>
        <dbReference type="ARBA" id="ARBA00005985"/>
    </source>
</evidence>
<dbReference type="Proteomes" id="UP000654367">
    <property type="component" value="Unassembled WGS sequence"/>
</dbReference>
<protein>
    <recommendedName>
        <fullName evidence="12 13">4-hydroxybenzoate octaprenyltransferase</fullName>
        <ecNumber evidence="12 13">2.5.1.39</ecNumber>
    </recommendedName>
    <alternativeName>
        <fullName evidence="12">4-HB polyprenyltransferase</fullName>
    </alternativeName>
</protein>
<evidence type="ECO:0000313" key="14">
    <source>
        <dbReference type="EMBL" id="GGP68004.1"/>
    </source>
</evidence>
<dbReference type="InterPro" id="IPR044878">
    <property type="entry name" value="UbiA_sf"/>
</dbReference>
<comment type="pathway">
    <text evidence="12">Cofactor biosynthesis; ubiquinone biosynthesis.</text>
</comment>
<comment type="function">
    <text evidence="12">Catalyzes the prenylation of para-hydroxybenzoate (PHB) with an all-trans polyprenyl group. Mediates the second step in the final reaction sequence of ubiquinone-8 (UQ-8) biosynthesis, which is the condensation of the polyisoprenoid side chain with PHB, generating the first membrane-bound Q intermediate 3-octaprenyl-4-hydroxybenzoate.</text>
</comment>
<dbReference type="Gene3D" id="1.20.120.1780">
    <property type="entry name" value="UbiA prenyltransferase"/>
    <property type="match status" value="1"/>
</dbReference>
<dbReference type="Pfam" id="PF01040">
    <property type="entry name" value="UbiA"/>
    <property type="match status" value="1"/>
</dbReference>
<accession>A0ABQ2QA77</accession>
<organism evidence="14 15">
    <name type="scientific">Shewanella saliphila</name>
    <dbReference type="NCBI Taxonomy" id="2282698"/>
    <lineage>
        <taxon>Bacteria</taxon>
        <taxon>Pseudomonadati</taxon>
        <taxon>Pseudomonadota</taxon>
        <taxon>Gammaproteobacteria</taxon>
        <taxon>Alteromonadales</taxon>
        <taxon>Shewanellaceae</taxon>
        <taxon>Shewanella</taxon>
    </lineage>
</organism>
<evidence type="ECO:0000256" key="11">
    <source>
        <dbReference type="ARBA" id="ARBA00023136"/>
    </source>
</evidence>